<organism evidence="2 3">
    <name type="scientific">Mycobacteroides abscessus 1948</name>
    <dbReference type="NCBI Taxonomy" id="1299323"/>
    <lineage>
        <taxon>Bacteria</taxon>
        <taxon>Bacillati</taxon>
        <taxon>Actinomycetota</taxon>
        <taxon>Actinomycetes</taxon>
        <taxon>Mycobacteriales</taxon>
        <taxon>Mycobacteriaceae</taxon>
        <taxon>Mycobacteroides</taxon>
        <taxon>Mycobacteroides abscessus</taxon>
    </lineage>
</organism>
<name>A0A829QM90_9MYCO</name>
<evidence type="ECO:0000313" key="2">
    <source>
        <dbReference type="EMBL" id="EUA63985.1"/>
    </source>
</evidence>
<dbReference type="AlphaFoldDB" id="A0A829QM90"/>
<gene>
    <name evidence="2" type="ORF">I542_4148</name>
</gene>
<protein>
    <submittedName>
        <fullName evidence="2">Uncharacterized protein</fullName>
    </submittedName>
</protein>
<sequence>MAELKAATGGATVAVDSASASGAGTYGLAHEPVVAAAEEPAVASGTVPRGATGTAGPGVSIPGAPEGVASQNS</sequence>
<evidence type="ECO:0000256" key="1">
    <source>
        <dbReference type="SAM" id="MobiDB-lite"/>
    </source>
</evidence>
<reference evidence="2 3" key="1">
    <citation type="submission" date="2013-12" db="EMBL/GenBank/DDBJ databases">
        <authorList>
            <person name="Zelazny A."/>
            <person name="Olivier K."/>
            <person name="Holland S."/>
            <person name="Lenaerts A."/>
            <person name="Ordway D."/>
            <person name="DeGroote M.A."/>
            <person name="Parker T."/>
            <person name="Sizemore C."/>
            <person name="Tallon L.J."/>
            <person name="Sadzewicz L.K."/>
            <person name="Sengamalay N."/>
            <person name="Fraser C.M."/>
            <person name="Hine E."/>
            <person name="Shefchek K.A."/>
            <person name="Das S.P."/>
            <person name="Tettelin H."/>
        </authorList>
    </citation>
    <scope>NUCLEOTIDE SEQUENCE [LARGE SCALE GENOMIC DNA]</scope>
    <source>
        <strain evidence="2 3">1948</strain>
    </source>
</reference>
<dbReference type="EMBL" id="JAOH01000002">
    <property type="protein sequence ID" value="EUA63985.1"/>
    <property type="molecule type" value="Genomic_DNA"/>
</dbReference>
<proteinExistence type="predicted"/>
<comment type="caution">
    <text evidence="2">The sequence shown here is derived from an EMBL/GenBank/DDBJ whole genome shotgun (WGS) entry which is preliminary data.</text>
</comment>
<accession>A0A829QM90</accession>
<evidence type="ECO:0000313" key="3">
    <source>
        <dbReference type="Proteomes" id="UP000021210"/>
    </source>
</evidence>
<dbReference type="Proteomes" id="UP000021210">
    <property type="component" value="Unassembled WGS sequence"/>
</dbReference>
<feature type="region of interest" description="Disordered" evidence="1">
    <location>
        <begin position="40"/>
        <end position="73"/>
    </location>
</feature>